<gene>
    <name evidence="1" type="ORF">H4W81_006373</name>
</gene>
<comment type="caution">
    <text evidence="1">The sequence shown here is derived from an EMBL/GenBank/DDBJ whole genome shotgun (WGS) entry which is preliminary data.</text>
</comment>
<reference evidence="1 2" key="1">
    <citation type="submission" date="2020-10" db="EMBL/GenBank/DDBJ databases">
        <title>Sequencing the genomes of 1000 actinobacteria strains.</title>
        <authorList>
            <person name="Klenk H.-P."/>
        </authorList>
    </citation>
    <scope>NUCLEOTIDE SEQUENCE [LARGE SCALE GENOMIC DNA]</scope>
    <source>
        <strain evidence="1 2">DSM 43748</strain>
    </source>
</reference>
<dbReference type="RefSeq" id="WP_225958879.1">
    <property type="nucleotide sequence ID" value="NZ_BAAASY010000006.1"/>
</dbReference>
<protein>
    <submittedName>
        <fullName evidence="1">Uncharacterized protein</fullName>
    </submittedName>
</protein>
<evidence type="ECO:0000313" key="1">
    <source>
        <dbReference type="EMBL" id="MBE1563594.1"/>
    </source>
</evidence>
<dbReference type="EMBL" id="JADBEF010000001">
    <property type="protein sequence ID" value="MBE1563594.1"/>
    <property type="molecule type" value="Genomic_DNA"/>
</dbReference>
<name>A0ABR9KNJ3_9ACTN</name>
<organism evidence="1 2">
    <name type="scientific">Nonomuraea africana</name>
    <dbReference type="NCBI Taxonomy" id="46171"/>
    <lineage>
        <taxon>Bacteria</taxon>
        <taxon>Bacillati</taxon>
        <taxon>Actinomycetota</taxon>
        <taxon>Actinomycetes</taxon>
        <taxon>Streptosporangiales</taxon>
        <taxon>Streptosporangiaceae</taxon>
        <taxon>Nonomuraea</taxon>
    </lineage>
</organism>
<keyword evidence="2" id="KW-1185">Reference proteome</keyword>
<dbReference type="Proteomes" id="UP000661607">
    <property type="component" value="Unassembled WGS sequence"/>
</dbReference>
<accession>A0ABR9KNJ3</accession>
<sequence length="65" mass="7555">MWAAKFAGEHGLGREAIDRLIAFDRAGYPHREAFIGKVREHFSLFGSVGELWSRYRTRMPFPVRC</sequence>
<evidence type="ECO:0000313" key="2">
    <source>
        <dbReference type="Proteomes" id="UP000661607"/>
    </source>
</evidence>
<proteinExistence type="predicted"/>